<comment type="caution">
    <text evidence="1">The sequence shown here is derived from an EMBL/GenBank/DDBJ whole genome shotgun (WGS) entry which is preliminary data.</text>
</comment>
<accession>A0A833R699</accession>
<proteinExistence type="predicted"/>
<name>A0A833R699_9POAL</name>
<keyword evidence="2" id="KW-1185">Reference proteome</keyword>
<reference evidence="1" key="1">
    <citation type="submission" date="2020-01" db="EMBL/GenBank/DDBJ databases">
        <title>Genome sequence of Kobresia littledalei, the first chromosome-level genome in the family Cyperaceae.</title>
        <authorList>
            <person name="Qu G."/>
        </authorList>
    </citation>
    <scope>NUCLEOTIDE SEQUENCE</scope>
    <source>
        <strain evidence="1">C.B.Clarke</strain>
        <tissue evidence="1">Leaf</tissue>
    </source>
</reference>
<dbReference type="Proteomes" id="UP000623129">
    <property type="component" value="Unassembled WGS sequence"/>
</dbReference>
<gene>
    <name evidence="1" type="ORF">FCM35_KLT21631</name>
</gene>
<protein>
    <submittedName>
        <fullName evidence="1">Uncharacterized protein</fullName>
    </submittedName>
</protein>
<evidence type="ECO:0000313" key="2">
    <source>
        <dbReference type="Proteomes" id="UP000623129"/>
    </source>
</evidence>
<sequence length="106" mass="12209">MHTCCGVRTSHTTPFPNKVKIILQNPASPHCPSFIQRMPYYTPSLVLVTKIRKGSFGILNVLRERPIVMVSEREAYVDGSILNLHDVLRLCKCMHRVLYYLFVGKY</sequence>
<dbReference type="AlphaFoldDB" id="A0A833R699"/>
<evidence type="ECO:0000313" key="1">
    <source>
        <dbReference type="EMBL" id="KAF3335027.1"/>
    </source>
</evidence>
<organism evidence="1 2">
    <name type="scientific">Carex littledalei</name>
    <dbReference type="NCBI Taxonomy" id="544730"/>
    <lineage>
        <taxon>Eukaryota</taxon>
        <taxon>Viridiplantae</taxon>
        <taxon>Streptophyta</taxon>
        <taxon>Embryophyta</taxon>
        <taxon>Tracheophyta</taxon>
        <taxon>Spermatophyta</taxon>
        <taxon>Magnoliopsida</taxon>
        <taxon>Liliopsida</taxon>
        <taxon>Poales</taxon>
        <taxon>Cyperaceae</taxon>
        <taxon>Cyperoideae</taxon>
        <taxon>Cariceae</taxon>
        <taxon>Carex</taxon>
        <taxon>Carex subgen. Euthyceras</taxon>
    </lineage>
</organism>
<dbReference type="EMBL" id="SWLB01000009">
    <property type="protein sequence ID" value="KAF3335027.1"/>
    <property type="molecule type" value="Genomic_DNA"/>
</dbReference>